<organism evidence="1 2">
    <name type="scientific">Naganishia onofrii</name>
    <dbReference type="NCBI Taxonomy" id="1851511"/>
    <lineage>
        <taxon>Eukaryota</taxon>
        <taxon>Fungi</taxon>
        <taxon>Dikarya</taxon>
        <taxon>Basidiomycota</taxon>
        <taxon>Agaricomycotina</taxon>
        <taxon>Tremellomycetes</taxon>
        <taxon>Filobasidiales</taxon>
        <taxon>Filobasidiaceae</taxon>
        <taxon>Naganishia</taxon>
    </lineage>
</organism>
<proteinExistence type="predicted"/>
<protein>
    <submittedName>
        <fullName evidence="1">Uncharacterized protein</fullName>
    </submittedName>
</protein>
<reference evidence="1" key="1">
    <citation type="submission" date="2023-04" db="EMBL/GenBank/DDBJ databases">
        <title>Draft Genome sequencing of Naganishia species isolated from polar environments using Oxford Nanopore Technology.</title>
        <authorList>
            <person name="Leo P."/>
            <person name="Venkateswaran K."/>
        </authorList>
    </citation>
    <scope>NUCLEOTIDE SEQUENCE</scope>
    <source>
        <strain evidence="1">DBVPG 5303</strain>
    </source>
</reference>
<accession>A0ACC2X738</accession>
<dbReference type="Proteomes" id="UP001234202">
    <property type="component" value="Unassembled WGS sequence"/>
</dbReference>
<name>A0ACC2X738_9TREE</name>
<dbReference type="EMBL" id="JASBWV010000024">
    <property type="protein sequence ID" value="KAJ9119420.1"/>
    <property type="molecule type" value="Genomic_DNA"/>
</dbReference>
<gene>
    <name evidence="1" type="ORF">QFC24_005653</name>
</gene>
<evidence type="ECO:0000313" key="2">
    <source>
        <dbReference type="Proteomes" id="UP001234202"/>
    </source>
</evidence>
<comment type="caution">
    <text evidence="1">The sequence shown here is derived from an EMBL/GenBank/DDBJ whole genome shotgun (WGS) entry which is preliminary data.</text>
</comment>
<keyword evidence="2" id="KW-1185">Reference proteome</keyword>
<sequence length="785" mass="83621">MTIETLDDLIETLNGLNQSLEESNDALEQKQKEDEADIQALEKQVQQLEDQLQDAKEELESLKRKIENLEKEVDDRKQAIVKLELGNDDLERSQRNALSSILDLESKHNRLLEEKILLEEDLVGRGRLEEELQRLRDELRDQTLETAYLKSQLEKKQEEIVNLKRERETTVATTAQQQHDNPTPTILRISKSHSSASLSTPPTAVTGQRHTFMSPVPERSMEMEESPGASSLMTNSTIRAGADAAGGLVGPAGSPSQIPVARLKRLSGIGAASSPGSPSLRRSNTIDAFSRNKNSPQQQNRSSPLSPRYGIAAGNLNRSTNSRNIASLASVSSSSATGSPAPVRYAGVQRHASSSTATPLRPLATPRKGSDGASNNSIYAAKRQEISSKTANLVARLQGISAAHKTVVRKTSGGFHRVANAISHHTHNGHGILARSVSGQSDQADHHNQQEQHGKEPGQQTGHDMPSAVLGDISTVSTNSPDSWVVVKERSTPAPGGNFGGLVPLDQENEDVRVSSNKSDGSSSSLLVSANRSLKSLPARPGIPSPLNQSVSSKTPIQERNVAATTRRNLRVYQPASHITVASSRTSESNSSLASLGGDSGMRVFSRPDSRLSGRDAESEEWVGTTVKSSGGGSDDALPMIAPPPPSSRHHAVNGARPTGNRRIIEPPPLSVSRSNNMIDQAALPPRSSSVQGHHRAAPAARPISTRRKTPPPGVAVVGVTSGTGGGSGIPRRSLSGRRPMSMSMVPQDAPPPLPVGALAHVEAGRRAAAIGIGLPSASRRMGGR</sequence>
<evidence type="ECO:0000313" key="1">
    <source>
        <dbReference type="EMBL" id="KAJ9119420.1"/>
    </source>
</evidence>